<accession>A0A0A9HZ35</accession>
<organism evidence="2">
    <name type="scientific">Arundo donax</name>
    <name type="common">Giant reed</name>
    <name type="synonym">Donax arundinaceus</name>
    <dbReference type="NCBI Taxonomy" id="35708"/>
    <lineage>
        <taxon>Eukaryota</taxon>
        <taxon>Viridiplantae</taxon>
        <taxon>Streptophyta</taxon>
        <taxon>Embryophyta</taxon>
        <taxon>Tracheophyta</taxon>
        <taxon>Spermatophyta</taxon>
        <taxon>Magnoliopsida</taxon>
        <taxon>Liliopsida</taxon>
        <taxon>Poales</taxon>
        <taxon>Poaceae</taxon>
        <taxon>PACMAD clade</taxon>
        <taxon>Arundinoideae</taxon>
        <taxon>Arundineae</taxon>
        <taxon>Arundo</taxon>
    </lineage>
</organism>
<name>A0A0A9HZ35_ARUDO</name>
<sequence length="97" mass="10397">MGCHFLAHPAQLQHNFRGALISGILALSPPTTQRPPPLPSTQAAAAAPLGRWSFAVAPRGRRRSRQQKPPLPETAAAPVNRSRQLPEAAVAPVNRSR</sequence>
<reference evidence="2" key="1">
    <citation type="submission" date="2014-09" db="EMBL/GenBank/DDBJ databases">
        <authorList>
            <person name="Magalhaes I.L.F."/>
            <person name="Oliveira U."/>
            <person name="Santos F.R."/>
            <person name="Vidigal T.H.D.A."/>
            <person name="Brescovit A.D."/>
            <person name="Santos A.J."/>
        </authorList>
    </citation>
    <scope>NUCLEOTIDE SEQUENCE</scope>
    <source>
        <tissue evidence="2">Shoot tissue taken approximately 20 cm above the soil surface</tissue>
    </source>
</reference>
<evidence type="ECO:0000313" key="2">
    <source>
        <dbReference type="EMBL" id="JAE38163.1"/>
    </source>
</evidence>
<reference evidence="2" key="2">
    <citation type="journal article" date="2015" name="Data Brief">
        <title>Shoot transcriptome of the giant reed, Arundo donax.</title>
        <authorList>
            <person name="Barrero R.A."/>
            <person name="Guerrero F.D."/>
            <person name="Moolhuijzen P."/>
            <person name="Goolsby J.A."/>
            <person name="Tidwell J."/>
            <person name="Bellgard S.E."/>
            <person name="Bellgard M.I."/>
        </authorList>
    </citation>
    <scope>NUCLEOTIDE SEQUENCE</scope>
    <source>
        <tissue evidence="2">Shoot tissue taken approximately 20 cm above the soil surface</tissue>
    </source>
</reference>
<feature type="region of interest" description="Disordered" evidence="1">
    <location>
        <begin position="58"/>
        <end position="97"/>
    </location>
</feature>
<proteinExistence type="predicted"/>
<dbReference type="EMBL" id="GBRH01159733">
    <property type="protein sequence ID" value="JAE38163.1"/>
    <property type="molecule type" value="Transcribed_RNA"/>
</dbReference>
<feature type="region of interest" description="Disordered" evidence="1">
    <location>
        <begin position="27"/>
        <end position="46"/>
    </location>
</feature>
<evidence type="ECO:0000256" key="1">
    <source>
        <dbReference type="SAM" id="MobiDB-lite"/>
    </source>
</evidence>
<protein>
    <submittedName>
        <fullName evidence="2">Uncharacterized protein</fullName>
    </submittedName>
</protein>
<dbReference type="AlphaFoldDB" id="A0A0A9HZ35"/>